<accession>A0ABV5G8K4</accession>
<gene>
    <name evidence="2" type="ORF">ACFFX0_30620</name>
</gene>
<proteinExistence type="predicted"/>
<feature type="region of interest" description="Disordered" evidence="1">
    <location>
        <begin position="27"/>
        <end position="73"/>
    </location>
</feature>
<sequence length="73" mass="7895">MGYRTRSPLPGLADSCGRPRCLPSVRVSGSMCTHDPSPQRRSTASRESSSTPDLPRHTITSSPGSRTCPARWP</sequence>
<evidence type="ECO:0000313" key="2">
    <source>
        <dbReference type="EMBL" id="MFB9075290.1"/>
    </source>
</evidence>
<reference evidence="2 3" key="1">
    <citation type="submission" date="2024-09" db="EMBL/GenBank/DDBJ databases">
        <authorList>
            <person name="Sun Q."/>
            <person name="Mori K."/>
        </authorList>
    </citation>
    <scope>NUCLEOTIDE SEQUENCE [LARGE SCALE GENOMIC DNA]</scope>
    <source>
        <strain evidence="2 3">CCM 7609</strain>
    </source>
</reference>
<evidence type="ECO:0000313" key="3">
    <source>
        <dbReference type="Proteomes" id="UP001589575"/>
    </source>
</evidence>
<dbReference type="Proteomes" id="UP001589575">
    <property type="component" value="Unassembled WGS sequence"/>
</dbReference>
<dbReference type="EMBL" id="JBHMFI010000023">
    <property type="protein sequence ID" value="MFB9075290.1"/>
    <property type="molecule type" value="Genomic_DNA"/>
</dbReference>
<feature type="compositionally biased region" description="Low complexity" evidence="1">
    <location>
        <begin position="40"/>
        <end position="51"/>
    </location>
</feature>
<organism evidence="2 3">
    <name type="scientific">Citricoccus parietis</name>
    <dbReference type="NCBI Taxonomy" id="592307"/>
    <lineage>
        <taxon>Bacteria</taxon>
        <taxon>Bacillati</taxon>
        <taxon>Actinomycetota</taxon>
        <taxon>Actinomycetes</taxon>
        <taxon>Micrococcales</taxon>
        <taxon>Micrococcaceae</taxon>
        <taxon>Citricoccus</taxon>
    </lineage>
</organism>
<keyword evidence="3" id="KW-1185">Reference proteome</keyword>
<evidence type="ECO:0000256" key="1">
    <source>
        <dbReference type="SAM" id="MobiDB-lite"/>
    </source>
</evidence>
<name>A0ABV5G8K4_9MICC</name>
<comment type="caution">
    <text evidence="2">The sequence shown here is derived from an EMBL/GenBank/DDBJ whole genome shotgun (WGS) entry which is preliminary data.</text>
</comment>
<protein>
    <submittedName>
        <fullName evidence="2">Uncharacterized protein</fullName>
    </submittedName>
</protein>